<evidence type="ECO:0000259" key="3">
    <source>
        <dbReference type="Pfam" id="PF00294"/>
    </source>
</evidence>
<dbReference type="AlphaFoldDB" id="A0A1F6MQZ5"/>
<dbReference type="SUPFAM" id="SSF53613">
    <property type="entry name" value="Ribokinase-like"/>
    <property type="match status" value="1"/>
</dbReference>
<gene>
    <name evidence="4" type="ORF">A3C90_03050</name>
</gene>
<dbReference type="EMBL" id="MFQE01000003">
    <property type="protein sequence ID" value="OGH74052.1"/>
    <property type="molecule type" value="Genomic_DNA"/>
</dbReference>
<dbReference type="Gene3D" id="3.40.1190.20">
    <property type="match status" value="1"/>
</dbReference>
<reference evidence="4 5" key="1">
    <citation type="journal article" date="2016" name="Nat. Commun.">
        <title>Thousands of microbial genomes shed light on interconnected biogeochemical processes in an aquifer system.</title>
        <authorList>
            <person name="Anantharaman K."/>
            <person name="Brown C.T."/>
            <person name="Hug L.A."/>
            <person name="Sharon I."/>
            <person name="Castelle C.J."/>
            <person name="Probst A.J."/>
            <person name="Thomas B.C."/>
            <person name="Singh A."/>
            <person name="Wilkins M.J."/>
            <person name="Karaoz U."/>
            <person name="Brodie E.L."/>
            <person name="Williams K.H."/>
            <person name="Hubbard S.S."/>
            <person name="Banfield J.F."/>
        </authorList>
    </citation>
    <scope>NUCLEOTIDE SEQUENCE [LARGE SCALE GENOMIC DNA]</scope>
</reference>
<dbReference type="PANTHER" id="PTHR10584:SF166">
    <property type="entry name" value="RIBOKINASE"/>
    <property type="match status" value="1"/>
</dbReference>
<dbReference type="Pfam" id="PF00294">
    <property type="entry name" value="PfkB"/>
    <property type="match status" value="1"/>
</dbReference>
<keyword evidence="2" id="KW-0418">Kinase</keyword>
<dbReference type="Proteomes" id="UP000177457">
    <property type="component" value="Unassembled WGS sequence"/>
</dbReference>
<keyword evidence="1" id="KW-0808">Transferase</keyword>
<name>A0A1F6MQZ5_9BACT</name>
<evidence type="ECO:0000256" key="2">
    <source>
        <dbReference type="ARBA" id="ARBA00022777"/>
    </source>
</evidence>
<dbReference type="GO" id="GO:0016301">
    <property type="term" value="F:kinase activity"/>
    <property type="evidence" value="ECO:0007669"/>
    <property type="project" value="UniProtKB-KW"/>
</dbReference>
<evidence type="ECO:0000313" key="5">
    <source>
        <dbReference type="Proteomes" id="UP000177457"/>
    </source>
</evidence>
<dbReference type="PANTHER" id="PTHR10584">
    <property type="entry name" value="SUGAR KINASE"/>
    <property type="match status" value="1"/>
</dbReference>
<dbReference type="InterPro" id="IPR011611">
    <property type="entry name" value="PfkB_dom"/>
</dbReference>
<evidence type="ECO:0000313" key="4">
    <source>
        <dbReference type="EMBL" id="OGH74052.1"/>
    </source>
</evidence>
<dbReference type="STRING" id="1798683.A3C90_03050"/>
<feature type="domain" description="Carbohydrate kinase PfkB" evidence="3">
    <location>
        <begin position="15"/>
        <end position="301"/>
    </location>
</feature>
<comment type="caution">
    <text evidence="4">The sequence shown here is derived from an EMBL/GenBank/DDBJ whole genome shotgun (WGS) entry which is preliminary data.</text>
</comment>
<dbReference type="InterPro" id="IPR029056">
    <property type="entry name" value="Ribokinase-like"/>
</dbReference>
<organism evidence="4 5">
    <name type="scientific">Candidatus Magasanikbacteria bacterium RIFCSPHIGHO2_02_FULL_51_14</name>
    <dbReference type="NCBI Taxonomy" id="1798683"/>
    <lineage>
        <taxon>Bacteria</taxon>
        <taxon>Candidatus Magasanikiibacteriota</taxon>
    </lineage>
</organism>
<evidence type="ECO:0000256" key="1">
    <source>
        <dbReference type="ARBA" id="ARBA00022679"/>
    </source>
</evidence>
<sequence length="322" mass="35248">MYDLITIGDSTIDTILAIDEATLHCDVNRDNCLLCLHYAEKIPIKTSFQSVGGNAANVSVGAQTLGFATAIVSEVGDDINGHVIRDELDCLGINTKFVRCLPNQQTRYSVILEFKGERTVLSYYAERRYVLPELPATKWVFYSSLGASFEKLQRELLAHLKKHPNIHLALNPGTYQLRKGLAAIHSILPHVSLLIVNKQEAMRLAGKKMDAPALCRALHKRGVSTVAITDGTKGSYASDGTACYYLPAYPIKPISRTGAGDAYTSGFLAATILGKSIPEAMQWGTANAGGVIQKMGAQKGLLTRRQIENMIRRYKKIVPKLV</sequence>
<accession>A0A1F6MQZ5</accession>
<protein>
    <recommendedName>
        <fullName evidence="3">Carbohydrate kinase PfkB domain-containing protein</fullName>
    </recommendedName>
</protein>
<proteinExistence type="predicted"/>